<evidence type="ECO:0000313" key="8">
    <source>
        <dbReference type="Proteomes" id="UP000295777"/>
    </source>
</evidence>
<evidence type="ECO:0000256" key="4">
    <source>
        <dbReference type="ARBA" id="ARBA00022840"/>
    </source>
</evidence>
<dbReference type="GO" id="GO:0003677">
    <property type="term" value="F:DNA binding"/>
    <property type="evidence" value="ECO:0007669"/>
    <property type="project" value="InterPro"/>
</dbReference>
<feature type="domain" description="NERD" evidence="5">
    <location>
        <begin position="28"/>
        <end position="142"/>
    </location>
</feature>
<organism evidence="7 8">
    <name type="scientific">Phorcysia thermohydrogeniphila</name>
    <dbReference type="NCBI Taxonomy" id="936138"/>
    <lineage>
        <taxon>Bacteria</taxon>
        <taxon>Pseudomonadati</taxon>
        <taxon>Aquificota</taxon>
        <taxon>Aquificia</taxon>
        <taxon>Desulfurobacteriales</taxon>
        <taxon>Desulfurobacteriaceae</taxon>
        <taxon>Phorcysia</taxon>
    </lineage>
</organism>
<evidence type="ECO:0000256" key="3">
    <source>
        <dbReference type="ARBA" id="ARBA00022806"/>
    </source>
</evidence>
<dbReference type="Pfam" id="PF08378">
    <property type="entry name" value="NERD"/>
    <property type="match status" value="1"/>
</dbReference>
<evidence type="ECO:0000313" key="7">
    <source>
        <dbReference type="EMBL" id="TCK06341.1"/>
    </source>
</evidence>
<keyword evidence="4" id="KW-0067">ATP-binding</keyword>
<dbReference type="GO" id="GO:0005524">
    <property type="term" value="F:ATP binding"/>
    <property type="evidence" value="ECO:0007669"/>
    <property type="project" value="UniProtKB-KW"/>
</dbReference>
<keyword evidence="8" id="KW-1185">Reference proteome</keyword>
<dbReference type="GO" id="GO:0003678">
    <property type="term" value="F:DNA helicase activity"/>
    <property type="evidence" value="ECO:0007669"/>
    <property type="project" value="InterPro"/>
</dbReference>
<dbReference type="InterPro" id="IPR014017">
    <property type="entry name" value="DNA_helicase_UvrD-like_C"/>
</dbReference>
<dbReference type="Pfam" id="PF13245">
    <property type="entry name" value="AAA_19"/>
    <property type="match status" value="1"/>
</dbReference>
<dbReference type="InterPro" id="IPR000212">
    <property type="entry name" value="DNA_helicase_UvrD/REP"/>
</dbReference>
<gene>
    <name evidence="7" type="ORF">CLV27_0142</name>
</gene>
<evidence type="ECO:0000259" key="5">
    <source>
        <dbReference type="Pfam" id="PF08378"/>
    </source>
</evidence>
<reference evidence="7 8" key="1">
    <citation type="submission" date="2019-03" db="EMBL/GenBank/DDBJ databases">
        <title>Genomic Encyclopedia of Archaeal and Bacterial Type Strains, Phase II (KMG-II): from individual species to whole genera.</title>
        <authorList>
            <person name="Goeker M."/>
        </authorList>
    </citation>
    <scope>NUCLEOTIDE SEQUENCE [LARGE SCALE GENOMIC DNA]</scope>
    <source>
        <strain evidence="7 8">DSM 24425</strain>
    </source>
</reference>
<evidence type="ECO:0000256" key="1">
    <source>
        <dbReference type="ARBA" id="ARBA00022741"/>
    </source>
</evidence>
<keyword evidence="1" id="KW-0547">Nucleotide-binding</keyword>
<protein>
    <submittedName>
        <fullName evidence="7">Superfamily I DNA and RNA helicase</fullName>
    </submittedName>
</protein>
<evidence type="ECO:0000256" key="2">
    <source>
        <dbReference type="ARBA" id="ARBA00022801"/>
    </source>
</evidence>
<dbReference type="InterPro" id="IPR027417">
    <property type="entry name" value="P-loop_NTPase"/>
</dbReference>
<dbReference type="GO" id="GO:0016787">
    <property type="term" value="F:hydrolase activity"/>
    <property type="evidence" value="ECO:0007669"/>
    <property type="project" value="UniProtKB-KW"/>
</dbReference>
<keyword evidence="2" id="KW-0378">Hydrolase</keyword>
<dbReference type="SUPFAM" id="SSF52540">
    <property type="entry name" value="P-loop containing nucleoside triphosphate hydrolases"/>
    <property type="match status" value="1"/>
</dbReference>
<proteinExistence type="predicted"/>
<dbReference type="Pfam" id="PF13361">
    <property type="entry name" value="UvrD_C"/>
    <property type="match status" value="1"/>
</dbReference>
<dbReference type="Gene3D" id="3.40.50.300">
    <property type="entry name" value="P-loop containing nucleotide triphosphate hydrolases"/>
    <property type="match status" value="2"/>
</dbReference>
<evidence type="ECO:0000259" key="6">
    <source>
        <dbReference type="Pfam" id="PF13361"/>
    </source>
</evidence>
<feature type="domain" description="UvrD-like helicase C-terminal" evidence="6">
    <location>
        <begin position="515"/>
        <end position="585"/>
    </location>
</feature>
<sequence>MEELNRLIKMIDKEYEDINRVEDPNKKVEVDAFNRLSENLKNVPSILYFNPYIPPQRFTSEIEFDILWLYPKAGLLIIEVKAWDKEFIENLEIRGERFFFGNRSFRNPVIEAKRFKDKLMDFIKRKLDRELPAPVEYVIYFPKLSRKEYRALSNTVFKERVPEDSCIFKNDRRIAEKLIARLRLHQFTVDEEGVIKLRRILFPGLRVAKLNFKVSEEEITLMDVYQEGLLYKHSRGITILRGAAGSGKTVVLIGKAIQEKFEHPEKRILFLTYTNSLANEIKAGIKRVLELEEIEELSLEDFEILTVDSLISNLAEEFDIENDRHKVAEFLREKPFPVYDVILCDESQDFTPEVFTVVKALLKENGLLIFGIDETQRIYDGTDWRWKDVGIEASGRNVTILRRSYRNPGKIVRLAVEFLKRDPHLIKELKELDSVVANGEIESVREDEGKLEFYEFENEFIGVAELVGKLVKVEGIHYGDIFILTAFKNQVKDFFNALSKKIPEVKLHAFSAESKKEEKFVPEDKLVIMPYKSSKGLERGVVIVTGVGHLPYTSSKKVKEIRRDRRTLYVAMTRAQKRLIITSFKGRDNGFAKEIKELVEEFSR</sequence>
<dbReference type="Proteomes" id="UP000295777">
    <property type="component" value="Unassembled WGS sequence"/>
</dbReference>
<keyword evidence="3 7" id="KW-0347">Helicase</keyword>
<dbReference type="AlphaFoldDB" id="A0A4R1GH50"/>
<dbReference type="PANTHER" id="PTHR11070">
    <property type="entry name" value="UVRD / RECB / PCRA DNA HELICASE FAMILY MEMBER"/>
    <property type="match status" value="1"/>
</dbReference>
<comment type="caution">
    <text evidence="7">The sequence shown here is derived from an EMBL/GenBank/DDBJ whole genome shotgun (WGS) entry which is preliminary data.</text>
</comment>
<name>A0A4R1GH50_9BACT</name>
<dbReference type="RefSeq" id="WP_132524791.1">
    <property type="nucleotide sequence ID" value="NZ_SMFV01000001.1"/>
</dbReference>
<dbReference type="InterPro" id="IPR011528">
    <property type="entry name" value="NERD"/>
</dbReference>
<accession>A0A4R1GH50</accession>
<dbReference type="EMBL" id="SMFV01000001">
    <property type="protein sequence ID" value="TCK06341.1"/>
    <property type="molecule type" value="Genomic_DNA"/>
</dbReference>
<dbReference type="OrthoDB" id="7066673at2"/>